<feature type="domain" description="4Fe-4S ferredoxin-type" evidence="8">
    <location>
        <begin position="45"/>
        <end position="87"/>
    </location>
</feature>
<feature type="domain" description="4Fe-4S ferredoxin-type" evidence="8">
    <location>
        <begin position="133"/>
        <end position="165"/>
    </location>
</feature>
<evidence type="ECO:0000256" key="6">
    <source>
        <dbReference type="ARBA" id="ARBA00023014"/>
    </source>
</evidence>
<evidence type="ECO:0000313" key="9">
    <source>
        <dbReference type="EMBL" id="SMF26635.1"/>
    </source>
</evidence>
<keyword evidence="7" id="KW-0812">Transmembrane</keyword>
<dbReference type="STRING" id="560819.SAMN05428998_10922"/>
<feature type="transmembrane region" description="Helical" evidence="7">
    <location>
        <begin position="312"/>
        <end position="336"/>
    </location>
</feature>
<keyword evidence="10" id="KW-1185">Reference proteome</keyword>
<keyword evidence="3" id="KW-0479">Metal-binding</keyword>
<feature type="transmembrane region" description="Helical" evidence="7">
    <location>
        <begin position="348"/>
        <end position="369"/>
    </location>
</feature>
<evidence type="ECO:0000256" key="2">
    <source>
        <dbReference type="ARBA" id="ARBA00022485"/>
    </source>
</evidence>
<evidence type="ECO:0000256" key="4">
    <source>
        <dbReference type="ARBA" id="ARBA00022982"/>
    </source>
</evidence>
<evidence type="ECO:0000256" key="5">
    <source>
        <dbReference type="ARBA" id="ARBA00023004"/>
    </source>
</evidence>
<feature type="transmembrane region" description="Helical" evidence="7">
    <location>
        <begin position="375"/>
        <end position="397"/>
    </location>
</feature>
<dbReference type="Proteomes" id="UP000192917">
    <property type="component" value="Unassembled WGS sequence"/>
</dbReference>
<organism evidence="9 10">
    <name type="scientific">Tistlia consotensis USBA 355</name>
    <dbReference type="NCBI Taxonomy" id="560819"/>
    <lineage>
        <taxon>Bacteria</taxon>
        <taxon>Pseudomonadati</taxon>
        <taxon>Pseudomonadota</taxon>
        <taxon>Alphaproteobacteria</taxon>
        <taxon>Rhodospirillales</taxon>
        <taxon>Rhodovibrionaceae</taxon>
        <taxon>Tistlia</taxon>
    </lineage>
</organism>
<protein>
    <submittedName>
        <fullName evidence="9">4Fe-4S binding domain-containing protein</fullName>
    </submittedName>
</protein>
<dbReference type="Pfam" id="PF12801">
    <property type="entry name" value="Fer4_5"/>
    <property type="match status" value="2"/>
</dbReference>
<dbReference type="PANTHER" id="PTHR30176">
    <property type="entry name" value="FERREDOXIN-TYPE PROTEIN NAPH"/>
    <property type="match status" value="1"/>
</dbReference>
<feature type="transmembrane region" description="Helical" evidence="7">
    <location>
        <begin position="48"/>
        <end position="69"/>
    </location>
</feature>
<feature type="transmembrane region" description="Helical" evidence="7">
    <location>
        <begin position="119"/>
        <end position="139"/>
    </location>
</feature>
<dbReference type="EMBL" id="FWZX01000009">
    <property type="protein sequence ID" value="SMF26635.1"/>
    <property type="molecule type" value="Genomic_DNA"/>
</dbReference>
<dbReference type="GO" id="GO:0046872">
    <property type="term" value="F:metal ion binding"/>
    <property type="evidence" value="ECO:0007669"/>
    <property type="project" value="UniProtKB-KW"/>
</dbReference>
<keyword evidence="4" id="KW-0249">Electron transport</keyword>
<keyword evidence="5" id="KW-0408">Iron</keyword>
<dbReference type="InterPro" id="IPR051684">
    <property type="entry name" value="Electron_Trans/Redox"/>
</dbReference>
<dbReference type="PANTHER" id="PTHR30176:SF3">
    <property type="entry name" value="FERREDOXIN-TYPE PROTEIN NAPH"/>
    <property type="match status" value="1"/>
</dbReference>
<dbReference type="RefSeq" id="WP_159460205.1">
    <property type="nucleotide sequence ID" value="NZ_FWZX01000009.1"/>
</dbReference>
<feature type="transmembrane region" description="Helical" evidence="7">
    <location>
        <begin position="7"/>
        <end position="28"/>
    </location>
</feature>
<keyword evidence="1" id="KW-0813">Transport</keyword>
<keyword evidence="7" id="KW-1133">Transmembrane helix</keyword>
<evidence type="ECO:0000256" key="3">
    <source>
        <dbReference type="ARBA" id="ARBA00022723"/>
    </source>
</evidence>
<keyword evidence="7" id="KW-0472">Membrane</keyword>
<feature type="transmembrane region" description="Helical" evidence="7">
    <location>
        <begin position="241"/>
        <end position="260"/>
    </location>
</feature>
<dbReference type="AlphaFoldDB" id="A0A1Y6BTH2"/>
<evidence type="ECO:0000256" key="7">
    <source>
        <dbReference type="SAM" id="Phobius"/>
    </source>
</evidence>
<name>A0A1Y6BTH2_9PROT</name>
<proteinExistence type="predicted"/>
<feature type="transmembrane region" description="Helical" evidence="7">
    <location>
        <begin position="409"/>
        <end position="432"/>
    </location>
</feature>
<evidence type="ECO:0000313" key="10">
    <source>
        <dbReference type="Proteomes" id="UP000192917"/>
    </source>
</evidence>
<keyword evidence="2" id="KW-0004">4Fe-4S</keyword>
<evidence type="ECO:0000256" key="1">
    <source>
        <dbReference type="ARBA" id="ARBA00022448"/>
    </source>
</evidence>
<dbReference type="GO" id="GO:0051539">
    <property type="term" value="F:4 iron, 4 sulfur cluster binding"/>
    <property type="evidence" value="ECO:0007669"/>
    <property type="project" value="UniProtKB-KW"/>
</dbReference>
<dbReference type="InterPro" id="IPR017896">
    <property type="entry name" value="4Fe4S_Fe-S-bd"/>
</dbReference>
<sequence>MAVRPHLPFVHAAMFVGFTMLVAGPVVLPASEFAAALGDAARTLIWTLWFPLVFLSVLLTGRSWCGVLCPMGAASEWMNRIGPKRPVPGWLRWEGTPIVSFLLVTILGHTVGVRDYPSAILEIFGTTLLAALVVGFFYGQGRKKRVWCRHVCPIGLLLGVFSRLGAVDLVPKRLKPDGDGYDSRGLCPTMIDLGRKTESRHCVMCARCVHPEKRGGLALRFRAPGAEVADIARHHPSPSEIWFLFLGTGVSLGGFLWLVLPEYQGLRFALVSWIIDNGYTWLGEPGPAWLVSVHPEAREVFTWLDFFLISGWMVAVMLSLTAVLAVLQAAAAWLAGRLGAAGGFRERFVALSYQLTPPAMVSLLLGLGIDLFKLVPAGAAAPVKIAALAIAVAWGAWLGRRILGRMGLAGSRAALAMVPGLAAGLSVAAAWWPAVVG</sequence>
<dbReference type="GO" id="GO:0005886">
    <property type="term" value="C:plasma membrane"/>
    <property type="evidence" value="ECO:0007669"/>
    <property type="project" value="TreeGrafter"/>
</dbReference>
<keyword evidence="6" id="KW-0411">Iron-sulfur</keyword>
<evidence type="ECO:0000259" key="8">
    <source>
        <dbReference type="Pfam" id="PF12801"/>
    </source>
</evidence>
<accession>A0A1Y6BTH2</accession>
<reference evidence="9 10" key="1">
    <citation type="submission" date="2017-04" db="EMBL/GenBank/DDBJ databases">
        <authorList>
            <person name="Afonso C.L."/>
            <person name="Miller P.J."/>
            <person name="Scott M.A."/>
            <person name="Spackman E."/>
            <person name="Goraichik I."/>
            <person name="Dimitrov K.M."/>
            <person name="Suarez D.L."/>
            <person name="Swayne D.E."/>
        </authorList>
    </citation>
    <scope>NUCLEOTIDE SEQUENCE [LARGE SCALE GENOMIC DNA]</scope>
    <source>
        <strain evidence="9 10">USBA 355</strain>
    </source>
</reference>
<gene>
    <name evidence="9" type="ORF">SAMN05428998_10922</name>
</gene>
<feature type="transmembrane region" description="Helical" evidence="7">
    <location>
        <begin position="90"/>
        <end position="113"/>
    </location>
</feature>